<evidence type="ECO:0000256" key="1">
    <source>
        <dbReference type="ARBA" id="ARBA00004514"/>
    </source>
</evidence>
<dbReference type="GO" id="GO:0005851">
    <property type="term" value="C:eukaryotic translation initiation factor 2B complex"/>
    <property type="evidence" value="ECO:0007669"/>
    <property type="project" value="TreeGrafter"/>
</dbReference>
<dbReference type="EMBL" id="LR824556">
    <property type="protein sequence ID" value="CAH1641964.1"/>
    <property type="molecule type" value="Genomic_DNA"/>
</dbReference>
<dbReference type="InterPro" id="IPR000649">
    <property type="entry name" value="IF-2B-related"/>
</dbReference>
<dbReference type="InterPro" id="IPR051855">
    <property type="entry name" value="eIF2B_beta_subunit"/>
</dbReference>
<evidence type="ECO:0000256" key="6">
    <source>
        <dbReference type="ARBA" id="ARBA00044122"/>
    </source>
</evidence>
<evidence type="ECO:0000256" key="7">
    <source>
        <dbReference type="ARBA" id="ARBA00044228"/>
    </source>
</evidence>
<evidence type="ECO:0000256" key="9">
    <source>
        <dbReference type="RuleBase" id="RU003814"/>
    </source>
</evidence>
<dbReference type="InterPro" id="IPR037171">
    <property type="entry name" value="NagB/RpiA_transferase-like"/>
</dbReference>
<protein>
    <recommendedName>
        <fullName evidence="6">Translation initiation factor eIF2B subunit beta</fullName>
    </recommendedName>
    <alternativeName>
        <fullName evidence="7">eIF2B GDP-GTP exchange factor subunit beta</fullName>
    </alternativeName>
</protein>
<comment type="subunit">
    <text evidence="8">Component of the translation initiation factor 2B (eIF2B) complex which is a heterodecamer of two sets of five different subunits: alpha, beta, gamma, delta and epsilon. Subunits alpha, beta and delta comprise a regulatory subcomplex and subunits epsilon and gamma comprise a catalytic subcomplex. Within the complex, the hexameric regulatory complex resides at the center, with the two heterodimeric catalytic subcomplexes bound on opposite sides.</text>
</comment>
<comment type="subcellular location">
    <subcellularLocation>
        <location evidence="1">Cytoplasm</location>
        <location evidence="1">Cytosol</location>
    </subcellularLocation>
</comment>
<evidence type="ECO:0000256" key="2">
    <source>
        <dbReference type="ARBA" id="ARBA00007251"/>
    </source>
</evidence>
<evidence type="ECO:0000256" key="4">
    <source>
        <dbReference type="ARBA" id="ARBA00022540"/>
    </source>
</evidence>
<sequence length="367" mass="39936">MFLYQGPVKELDDKFVTLIGKFVADIKHGKIRGSTNRVLAMVTLLETIITESQYTTAVDLCGAIRAAGRQVMAALPNELVIANVARRLLRAIRDENRAQGNQGIEGSGESLQRLVLAASARRATLGTAQHDLREPLRDYIAELRGELESSISSICGQAREHVHGDELILTYGASPITERFLRAAAPRKYKLILAEGPDPTEEFYSELTVLIAEWSQSHAMANRLSAAGVPVTVISAASIYAVMSRVNKVVISVKAALGGGAILSEAGVFSVTLAARHYRVPVLALVPLYKLCPIHDLTPFNSSGSPHTALSYDHHEATSDNVHVYAPLYDFAPPDNVTLFITNLGGSSPSYMYRMLSELYDPSDYLL</sequence>
<dbReference type="GO" id="GO:0003743">
    <property type="term" value="F:translation initiation factor activity"/>
    <property type="evidence" value="ECO:0007669"/>
    <property type="project" value="UniProtKB-KW"/>
</dbReference>
<evidence type="ECO:0000256" key="5">
    <source>
        <dbReference type="ARBA" id="ARBA00022917"/>
    </source>
</evidence>
<reference evidence="10" key="1">
    <citation type="submission" date="2022-02" db="EMBL/GenBank/DDBJ databases">
        <authorList>
            <person name="King R."/>
        </authorList>
    </citation>
    <scope>NUCLEOTIDE SEQUENCE</scope>
</reference>
<dbReference type="SUPFAM" id="SSF100950">
    <property type="entry name" value="NagB/RpiA/CoA transferase-like"/>
    <property type="match status" value="1"/>
</dbReference>
<dbReference type="Pfam" id="PF01008">
    <property type="entry name" value="IF-2B"/>
    <property type="match status" value="1"/>
</dbReference>
<organism evidence="10 11">
    <name type="scientific">Spodoptera littoralis</name>
    <name type="common">Egyptian cotton leafworm</name>
    <dbReference type="NCBI Taxonomy" id="7109"/>
    <lineage>
        <taxon>Eukaryota</taxon>
        <taxon>Metazoa</taxon>
        <taxon>Ecdysozoa</taxon>
        <taxon>Arthropoda</taxon>
        <taxon>Hexapoda</taxon>
        <taxon>Insecta</taxon>
        <taxon>Pterygota</taxon>
        <taxon>Neoptera</taxon>
        <taxon>Endopterygota</taxon>
        <taxon>Lepidoptera</taxon>
        <taxon>Glossata</taxon>
        <taxon>Ditrysia</taxon>
        <taxon>Noctuoidea</taxon>
        <taxon>Noctuidae</taxon>
        <taxon>Amphipyrinae</taxon>
        <taxon>Spodoptera</taxon>
    </lineage>
</organism>
<dbReference type="AlphaFoldDB" id="A0A9P0I877"/>
<keyword evidence="3" id="KW-0963">Cytoplasm</keyword>
<keyword evidence="5" id="KW-0648">Protein biosynthesis</keyword>
<dbReference type="PANTHER" id="PTHR45859">
    <property type="entry name" value="TRANSLATION INITIATION FACTOR EIF-2B SUBUNIT BETA"/>
    <property type="match status" value="1"/>
</dbReference>
<keyword evidence="4" id="KW-0396">Initiation factor</keyword>
<dbReference type="Gene3D" id="3.40.50.10470">
    <property type="entry name" value="Translation initiation factor eif-2b, domain 2"/>
    <property type="match status" value="1"/>
</dbReference>
<evidence type="ECO:0000313" key="10">
    <source>
        <dbReference type="EMBL" id="CAH1641964.1"/>
    </source>
</evidence>
<accession>A0A9P0I877</accession>
<evidence type="ECO:0000256" key="8">
    <source>
        <dbReference type="ARBA" id="ARBA00046432"/>
    </source>
</evidence>
<proteinExistence type="inferred from homology"/>
<dbReference type="Proteomes" id="UP001153321">
    <property type="component" value="Chromosome 25"/>
</dbReference>
<evidence type="ECO:0000256" key="3">
    <source>
        <dbReference type="ARBA" id="ARBA00022490"/>
    </source>
</evidence>
<name>A0A9P0I877_SPOLI</name>
<comment type="similarity">
    <text evidence="2 9">Belongs to the eIF-2B alpha/beta/delta subunits family.</text>
</comment>
<dbReference type="GO" id="GO:0005085">
    <property type="term" value="F:guanyl-nucleotide exchange factor activity"/>
    <property type="evidence" value="ECO:0007669"/>
    <property type="project" value="TreeGrafter"/>
</dbReference>
<gene>
    <name evidence="10" type="ORF">SPLIT_LOCUS7320</name>
</gene>
<evidence type="ECO:0000313" key="11">
    <source>
        <dbReference type="Proteomes" id="UP001153321"/>
    </source>
</evidence>
<dbReference type="InterPro" id="IPR042529">
    <property type="entry name" value="IF_2B-like_C"/>
</dbReference>
<dbReference type="GO" id="GO:0005829">
    <property type="term" value="C:cytosol"/>
    <property type="evidence" value="ECO:0007669"/>
    <property type="project" value="UniProtKB-SubCell"/>
</dbReference>
<dbReference type="PANTHER" id="PTHR45859:SF1">
    <property type="entry name" value="TRANSLATION INITIATION FACTOR EIF-2B SUBUNIT BETA"/>
    <property type="match status" value="1"/>
</dbReference>
<keyword evidence="11" id="KW-1185">Reference proteome</keyword>